<keyword evidence="3" id="KW-1185">Reference proteome</keyword>
<keyword evidence="1" id="KW-0732">Signal</keyword>
<evidence type="ECO:0000313" key="3">
    <source>
        <dbReference type="Proteomes" id="UP001321749"/>
    </source>
</evidence>
<protein>
    <submittedName>
        <fullName evidence="2">Uncharacterized protein</fullName>
    </submittedName>
</protein>
<sequence length="167" mass="18098">MKFQAVVTTLLAAGTGLTSAAPAWGEPVSEEAVASSPAAPISKRAWPWGKGDCYGSGQWGKQEDGRHAIRDFCTKHGNGQIPPKGLINTPANQQPWISDVFSYNSAVKWIIRVQTSALVSLGPSLTYEECVISLYQAIDYCWGDNQDTRGGIGFVRKLKVDIDPETK</sequence>
<dbReference type="Proteomes" id="UP001321749">
    <property type="component" value="Unassembled WGS sequence"/>
</dbReference>
<evidence type="ECO:0000313" key="2">
    <source>
        <dbReference type="EMBL" id="KAK4466046.1"/>
    </source>
</evidence>
<comment type="caution">
    <text evidence="2">The sequence shown here is derived from an EMBL/GenBank/DDBJ whole genome shotgun (WGS) entry which is preliminary data.</text>
</comment>
<name>A0AAV9HZ87_9PEZI</name>
<evidence type="ECO:0000256" key="1">
    <source>
        <dbReference type="SAM" id="SignalP"/>
    </source>
</evidence>
<accession>A0AAV9HZ87</accession>
<gene>
    <name evidence="2" type="ORF">QBC42DRAFT_343351</name>
</gene>
<feature type="chain" id="PRO_5043866338" evidence="1">
    <location>
        <begin position="21"/>
        <end position="167"/>
    </location>
</feature>
<organism evidence="2 3">
    <name type="scientific">Cladorrhinum samala</name>
    <dbReference type="NCBI Taxonomy" id="585594"/>
    <lineage>
        <taxon>Eukaryota</taxon>
        <taxon>Fungi</taxon>
        <taxon>Dikarya</taxon>
        <taxon>Ascomycota</taxon>
        <taxon>Pezizomycotina</taxon>
        <taxon>Sordariomycetes</taxon>
        <taxon>Sordariomycetidae</taxon>
        <taxon>Sordariales</taxon>
        <taxon>Podosporaceae</taxon>
        <taxon>Cladorrhinum</taxon>
    </lineage>
</organism>
<reference evidence="2" key="2">
    <citation type="submission" date="2023-06" db="EMBL/GenBank/DDBJ databases">
        <authorList>
            <consortium name="Lawrence Berkeley National Laboratory"/>
            <person name="Mondo S.J."/>
            <person name="Hensen N."/>
            <person name="Bonometti L."/>
            <person name="Westerberg I."/>
            <person name="Brannstrom I.O."/>
            <person name="Guillou S."/>
            <person name="Cros-Aarteil S."/>
            <person name="Calhoun S."/>
            <person name="Haridas S."/>
            <person name="Kuo A."/>
            <person name="Pangilinan J."/>
            <person name="Riley R."/>
            <person name="Labutti K."/>
            <person name="Andreopoulos B."/>
            <person name="Lipzen A."/>
            <person name="Chen C."/>
            <person name="Yanf M."/>
            <person name="Daum C."/>
            <person name="Ng V."/>
            <person name="Clum A."/>
            <person name="Steindorff A."/>
            <person name="Ohm R."/>
            <person name="Martin F."/>
            <person name="Silar P."/>
            <person name="Natvig D."/>
            <person name="Lalanne C."/>
            <person name="Gautier V."/>
            <person name="Ament-Velasquez S.L."/>
            <person name="Kruys A."/>
            <person name="Hutchinson M.I."/>
            <person name="Powell A.J."/>
            <person name="Barry K."/>
            <person name="Miller A.N."/>
            <person name="Grigoriev I.V."/>
            <person name="Debuchy R."/>
            <person name="Gladieux P."/>
            <person name="Thoren M.H."/>
            <person name="Johannesson H."/>
        </authorList>
    </citation>
    <scope>NUCLEOTIDE SEQUENCE</scope>
    <source>
        <strain evidence="2">PSN324</strain>
    </source>
</reference>
<proteinExistence type="predicted"/>
<dbReference type="AlphaFoldDB" id="A0AAV9HZ87"/>
<dbReference type="EMBL" id="MU864934">
    <property type="protein sequence ID" value="KAK4466046.1"/>
    <property type="molecule type" value="Genomic_DNA"/>
</dbReference>
<reference evidence="2" key="1">
    <citation type="journal article" date="2023" name="Mol. Phylogenet. Evol.">
        <title>Genome-scale phylogeny and comparative genomics of the fungal order Sordariales.</title>
        <authorList>
            <person name="Hensen N."/>
            <person name="Bonometti L."/>
            <person name="Westerberg I."/>
            <person name="Brannstrom I.O."/>
            <person name="Guillou S."/>
            <person name="Cros-Aarteil S."/>
            <person name="Calhoun S."/>
            <person name="Haridas S."/>
            <person name="Kuo A."/>
            <person name="Mondo S."/>
            <person name="Pangilinan J."/>
            <person name="Riley R."/>
            <person name="LaButti K."/>
            <person name="Andreopoulos B."/>
            <person name="Lipzen A."/>
            <person name="Chen C."/>
            <person name="Yan M."/>
            <person name="Daum C."/>
            <person name="Ng V."/>
            <person name="Clum A."/>
            <person name="Steindorff A."/>
            <person name="Ohm R.A."/>
            <person name="Martin F."/>
            <person name="Silar P."/>
            <person name="Natvig D.O."/>
            <person name="Lalanne C."/>
            <person name="Gautier V."/>
            <person name="Ament-Velasquez S.L."/>
            <person name="Kruys A."/>
            <person name="Hutchinson M.I."/>
            <person name="Powell A.J."/>
            <person name="Barry K."/>
            <person name="Miller A.N."/>
            <person name="Grigoriev I.V."/>
            <person name="Debuchy R."/>
            <person name="Gladieux P."/>
            <person name="Hiltunen Thoren M."/>
            <person name="Johannesson H."/>
        </authorList>
    </citation>
    <scope>NUCLEOTIDE SEQUENCE</scope>
    <source>
        <strain evidence="2">PSN324</strain>
    </source>
</reference>
<feature type="signal peptide" evidence="1">
    <location>
        <begin position="1"/>
        <end position="20"/>
    </location>
</feature>